<dbReference type="InterPro" id="IPR023459">
    <property type="entry name" value="Tscrpt_elong_fac_GreA/B_fam"/>
</dbReference>
<feature type="domain" description="Transcription elongation factor GreA/GreB C-terminal" evidence="7">
    <location>
        <begin position="82"/>
        <end position="152"/>
    </location>
</feature>
<dbReference type="GO" id="GO:0070063">
    <property type="term" value="F:RNA polymerase binding"/>
    <property type="evidence" value="ECO:0007669"/>
    <property type="project" value="InterPro"/>
</dbReference>
<dbReference type="InterPro" id="IPR001437">
    <property type="entry name" value="Tscrpt_elong_fac_GreA/B_C"/>
</dbReference>
<evidence type="ECO:0000259" key="7">
    <source>
        <dbReference type="Pfam" id="PF01272"/>
    </source>
</evidence>
<keyword evidence="3" id="KW-0805">Transcription regulation</keyword>
<evidence type="ECO:0000256" key="4">
    <source>
        <dbReference type="ARBA" id="ARBA00023125"/>
    </source>
</evidence>
<dbReference type="PANTHER" id="PTHR30437:SF4">
    <property type="entry name" value="TRANSCRIPTION ELONGATION FACTOR GREA"/>
    <property type="match status" value="1"/>
</dbReference>
<evidence type="ECO:0000256" key="1">
    <source>
        <dbReference type="ARBA" id="ARBA00008213"/>
    </source>
</evidence>
<feature type="domain" description="Transcription elongation factor GreA/GreB N-terminal" evidence="8">
    <location>
        <begin position="8"/>
        <end position="74"/>
    </location>
</feature>
<evidence type="ECO:0000256" key="3">
    <source>
        <dbReference type="ARBA" id="ARBA00023015"/>
    </source>
</evidence>
<protein>
    <recommendedName>
        <fullName evidence="2">Transcription elongation factor GreA</fullName>
    </recommendedName>
    <alternativeName>
        <fullName evidence="6">Transcript cleavage factor GreA</fullName>
    </alternativeName>
</protein>
<evidence type="ECO:0000259" key="8">
    <source>
        <dbReference type="Pfam" id="PF03449"/>
    </source>
</evidence>
<dbReference type="InterPro" id="IPR036805">
    <property type="entry name" value="Tscrpt_elong_fac_GreA/B_N_sf"/>
</dbReference>
<dbReference type="Proteomes" id="UP000034471">
    <property type="component" value="Unassembled WGS sequence"/>
</dbReference>
<keyword evidence="9" id="KW-0648">Protein biosynthesis</keyword>
<comment type="similarity">
    <text evidence="1">Belongs to the GreA/GreB family.</text>
</comment>
<keyword evidence="9" id="KW-0251">Elongation factor</keyword>
<dbReference type="Pfam" id="PF03449">
    <property type="entry name" value="GreA_GreB_N"/>
    <property type="match status" value="1"/>
</dbReference>
<feature type="non-terminal residue" evidence="9">
    <location>
        <position position="156"/>
    </location>
</feature>
<proteinExistence type="inferred from homology"/>
<gene>
    <name evidence="9" type="ORF">US54_C0055G0006</name>
</gene>
<evidence type="ECO:0000313" key="9">
    <source>
        <dbReference type="EMBL" id="KKQ36760.1"/>
    </source>
</evidence>
<dbReference type="GO" id="GO:0003746">
    <property type="term" value="F:translation elongation factor activity"/>
    <property type="evidence" value="ECO:0007669"/>
    <property type="project" value="UniProtKB-KW"/>
</dbReference>
<dbReference type="STRING" id="1618481.US54_C0055G0006"/>
<dbReference type="GO" id="GO:0003677">
    <property type="term" value="F:DNA binding"/>
    <property type="evidence" value="ECO:0007669"/>
    <property type="project" value="UniProtKB-KW"/>
</dbReference>
<dbReference type="InterPro" id="IPR022691">
    <property type="entry name" value="Tscrpt_elong_fac_GreA/B_N"/>
</dbReference>
<dbReference type="Gene3D" id="1.10.287.180">
    <property type="entry name" value="Transcription elongation factor, GreA/GreB, N-terminal domain"/>
    <property type="match status" value="1"/>
</dbReference>
<organism evidence="9 10">
    <name type="scientific">Candidatus Roizmanbacteria bacterium GW2011_GWA2_37_7</name>
    <dbReference type="NCBI Taxonomy" id="1618481"/>
    <lineage>
        <taxon>Bacteria</taxon>
        <taxon>Candidatus Roizmaniibacteriota</taxon>
    </lineage>
</organism>
<dbReference type="EMBL" id="LBTJ01000055">
    <property type="protein sequence ID" value="KKQ36760.1"/>
    <property type="molecule type" value="Genomic_DNA"/>
</dbReference>
<reference evidence="9 10" key="1">
    <citation type="journal article" date="2015" name="Nature">
        <title>rRNA introns, odd ribosomes, and small enigmatic genomes across a large radiation of phyla.</title>
        <authorList>
            <person name="Brown C.T."/>
            <person name="Hug L.A."/>
            <person name="Thomas B.C."/>
            <person name="Sharon I."/>
            <person name="Castelle C.J."/>
            <person name="Singh A."/>
            <person name="Wilkins M.J."/>
            <person name="Williams K.H."/>
            <person name="Banfield J.F."/>
        </authorList>
    </citation>
    <scope>NUCLEOTIDE SEQUENCE [LARGE SCALE GENOMIC DNA]</scope>
</reference>
<sequence>MTQKVKTYMTQEGYDQMTKEYETLKRERPEFVKKLTQAAEMGDRSENAAYSNAKQKLRSTDSRLRFLKKIIDHTIVATPSQTKYVEIGSYVRVRFQGGKCTFHIVGLHEADPLKKKISYKSQVGSALINSRVGDIVKISLEDRVIEYEVMKIMLKS</sequence>
<dbReference type="Gene3D" id="3.10.50.30">
    <property type="entry name" value="Transcription elongation factor, GreA/GreB, C-terminal domain"/>
    <property type="match status" value="1"/>
</dbReference>
<keyword evidence="5" id="KW-0804">Transcription</keyword>
<dbReference type="PIRSF" id="PIRSF006092">
    <property type="entry name" value="GreA_GreB"/>
    <property type="match status" value="1"/>
</dbReference>
<dbReference type="GO" id="GO:0006354">
    <property type="term" value="P:DNA-templated transcription elongation"/>
    <property type="evidence" value="ECO:0007669"/>
    <property type="project" value="TreeGrafter"/>
</dbReference>
<evidence type="ECO:0000313" key="10">
    <source>
        <dbReference type="Proteomes" id="UP000034471"/>
    </source>
</evidence>
<evidence type="ECO:0000256" key="2">
    <source>
        <dbReference type="ARBA" id="ARBA00013729"/>
    </source>
</evidence>
<dbReference type="Pfam" id="PF01272">
    <property type="entry name" value="GreA_GreB"/>
    <property type="match status" value="1"/>
</dbReference>
<evidence type="ECO:0000256" key="6">
    <source>
        <dbReference type="ARBA" id="ARBA00030776"/>
    </source>
</evidence>
<dbReference type="FunFam" id="1.10.287.180:FF:000001">
    <property type="entry name" value="Transcription elongation factor GreA"/>
    <property type="match status" value="1"/>
</dbReference>
<dbReference type="InterPro" id="IPR036953">
    <property type="entry name" value="GreA/GreB_C_sf"/>
</dbReference>
<comment type="caution">
    <text evidence="9">The sequence shown here is derived from an EMBL/GenBank/DDBJ whole genome shotgun (WGS) entry which is preliminary data.</text>
</comment>
<dbReference type="SUPFAM" id="SSF54534">
    <property type="entry name" value="FKBP-like"/>
    <property type="match status" value="1"/>
</dbReference>
<dbReference type="AlphaFoldDB" id="A0A0G0HDZ3"/>
<evidence type="ECO:0000256" key="5">
    <source>
        <dbReference type="ARBA" id="ARBA00023163"/>
    </source>
</evidence>
<dbReference type="GO" id="GO:0032784">
    <property type="term" value="P:regulation of DNA-templated transcription elongation"/>
    <property type="evidence" value="ECO:0007669"/>
    <property type="project" value="InterPro"/>
</dbReference>
<accession>A0A0G0HDZ3</accession>
<name>A0A0G0HDZ3_9BACT</name>
<dbReference type="PANTHER" id="PTHR30437">
    <property type="entry name" value="TRANSCRIPTION ELONGATION FACTOR GREA"/>
    <property type="match status" value="1"/>
</dbReference>
<keyword evidence="4" id="KW-0238">DNA-binding</keyword>
<dbReference type="SUPFAM" id="SSF46557">
    <property type="entry name" value="GreA transcript cleavage protein, N-terminal domain"/>
    <property type="match status" value="1"/>
</dbReference>